<keyword evidence="4" id="KW-0134">Cell wall</keyword>
<keyword evidence="4" id="KW-0964">Secreted</keyword>
<feature type="signal peptide" evidence="19">
    <location>
        <begin position="1"/>
        <end position="36"/>
    </location>
</feature>
<dbReference type="PANTHER" id="PTHR48056">
    <property type="entry name" value="LRR RECEPTOR-LIKE SERINE/THREONINE-PROTEIN KINASE-RELATED"/>
    <property type="match status" value="1"/>
</dbReference>
<proteinExistence type="inferred from homology"/>
<keyword evidence="7 18" id="KW-0812">Transmembrane</keyword>
<evidence type="ECO:0000256" key="9">
    <source>
        <dbReference type="ARBA" id="ARBA00022737"/>
    </source>
</evidence>
<evidence type="ECO:0000259" key="20">
    <source>
        <dbReference type="PROSITE" id="PS50011"/>
    </source>
</evidence>
<evidence type="ECO:0000256" key="12">
    <source>
        <dbReference type="ARBA" id="ARBA00022840"/>
    </source>
</evidence>
<dbReference type="CDD" id="cd14066">
    <property type="entry name" value="STKc_IRAK"/>
    <property type="match status" value="1"/>
</dbReference>
<evidence type="ECO:0000256" key="10">
    <source>
        <dbReference type="ARBA" id="ARBA00022741"/>
    </source>
</evidence>
<dbReference type="InterPro" id="IPR011009">
    <property type="entry name" value="Kinase-like_dom_sf"/>
</dbReference>
<evidence type="ECO:0000256" key="13">
    <source>
        <dbReference type="ARBA" id="ARBA00022989"/>
    </source>
</evidence>
<dbReference type="Pfam" id="PF00069">
    <property type="entry name" value="Pkinase"/>
    <property type="match status" value="1"/>
</dbReference>
<dbReference type="InterPro" id="IPR003591">
    <property type="entry name" value="Leu-rich_rpt_typical-subtyp"/>
</dbReference>
<dbReference type="PROSITE" id="PS51450">
    <property type="entry name" value="LRR"/>
    <property type="match status" value="1"/>
</dbReference>
<evidence type="ECO:0000256" key="2">
    <source>
        <dbReference type="ARBA" id="ARBA00004191"/>
    </source>
</evidence>
<evidence type="ECO:0000256" key="3">
    <source>
        <dbReference type="ARBA" id="ARBA00008684"/>
    </source>
</evidence>
<dbReference type="InterPro" id="IPR032675">
    <property type="entry name" value="LRR_dom_sf"/>
</dbReference>
<dbReference type="InterPro" id="IPR008271">
    <property type="entry name" value="Ser/Thr_kinase_AS"/>
</dbReference>
<dbReference type="InParanoid" id="A0A7J7CFC3"/>
<dbReference type="InterPro" id="IPR000719">
    <property type="entry name" value="Prot_kinase_dom"/>
</dbReference>
<keyword evidence="10 17" id="KW-0547">Nucleotide-binding</keyword>
<dbReference type="Pfam" id="PF08263">
    <property type="entry name" value="LRRNT_2"/>
    <property type="match status" value="1"/>
</dbReference>
<keyword evidence="8 19" id="KW-0732">Signal</keyword>
<dbReference type="Gene3D" id="3.80.10.10">
    <property type="entry name" value="Ribonuclease Inhibitor"/>
    <property type="match status" value="3"/>
</dbReference>
<accession>A0A7J7CFC3</accession>
<feature type="transmembrane region" description="Helical" evidence="18">
    <location>
        <begin position="602"/>
        <end position="624"/>
    </location>
</feature>
<dbReference type="InterPro" id="IPR001611">
    <property type="entry name" value="Leu-rich_rpt"/>
</dbReference>
<dbReference type="GO" id="GO:0016020">
    <property type="term" value="C:membrane"/>
    <property type="evidence" value="ECO:0007669"/>
    <property type="project" value="UniProtKB-SubCell"/>
</dbReference>
<dbReference type="InterPro" id="IPR055414">
    <property type="entry name" value="LRR_R13L4/SHOC2-like"/>
</dbReference>
<name>A0A7J7CFC3_TRIWF</name>
<keyword evidence="14 18" id="KW-0472">Membrane</keyword>
<dbReference type="PANTHER" id="PTHR48056:SF20">
    <property type="entry name" value="PROTEIN KINASE DOMAIN-CONTAINING PROTEIN"/>
    <property type="match status" value="1"/>
</dbReference>
<evidence type="ECO:0000313" key="21">
    <source>
        <dbReference type="EMBL" id="KAF5732790.1"/>
    </source>
</evidence>
<dbReference type="FunFam" id="3.80.10.10:FF:000400">
    <property type="entry name" value="Nuclear pore complex protein NUP107"/>
    <property type="match status" value="1"/>
</dbReference>
<evidence type="ECO:0000256" key="7">
    <source>
        <dbReference type="ARBA" id="ARBA00022692"/>
    </source>
</evidence>
<evidence type="ECO:0000256" key="16">
    <source>
        <dbReference type="ARBA" id="ARBA00038043"/>
    </source>
</evidence>
<comment type="similarity">
    <text evidence="3">Belongs to the protein kinase superfamily. Ser/Thr protein kinase family.</text>
</comment>
<dbReference type="PROSITE" id="PS50011">
    <property type="entry name" value="PROTEIN_KINASE_DOM"/>
    <property type="match status" value="1"/>
</dbReference>
<gene>
    <name evidence="21" type="ORF">HS088_TW17G00322</name>
</gene>
<dbReference type="Pfam" id="PF13855">
    <property type="entry name" value="LRR_8"/>
    <property type="match status" value="1"/>
</dbReference>
<reference evidence="21 22" key="1">
    <citation type="journal article" date="2020" name="Nat. Commun.">
        <title>Genome of Tripterygium wilfordii and identification of cytochrome P450 involved in triptolide biosynthesis.</title>
        <authorList>
            <person name="Tu L."/>
            <person name="Su P."/>
            <person name="Zhang Z."/>
            <person name="Gao L."/>
            <person name="Wang J."/>
            <person name="Hu T."/>
            <person name="Zhou J."/>
            <person name="Zhang Y."/>
            <person name="Zhao Y."/>
            <person name="Liu Y."/>
            <person name="Song Y."/>
            <person name="Tong Y."/>
            <person name="Lu Y."/>
            <person name="Yang J."/>
            <person name="Xu C."/>
            <person name="Jia M."/>
            <person name="Peters R.J."/>
            <person name="Huang L."/>
            <person name="Gao W."/>
        </authorList>
    </citation>
    <scope>NUCLEOTIDE SEQUENCE [LARGE SCALE GENOMIC DNA]</scope>
    <source>
        <strain evidence="22">cv. XIE 37</strain>
        <tissue evidence="21">Leaf</tissue>
    </source>
</reference>
<dbReference type="SMART" id="SM00220">
    <property type="entry name" value="S_TKc"/>
    <property type="match status" value="1"/>
</dbReference>
<evidence type="ECO:0000256" key="4">
    <source>
        <dbReference type="ARBA" id="ARBA00022512"/>
    </source>
</evidence>
<comment type="caution">
    <text evidence="21">The sequence shown here is derived from an EMBL/GenBank/DDBJ whole genome shotgun (WGS) entry which is preliminary data.</text>
</comment>
<evidence type="ECO:0000256" key="5">
    <source>
        <dbReference type="ARBA" id="ARBA00022614"/>
    </source>
</evidence>
<protein>
    <submittedName>
        <fullName evidence="21">Leucine-rich repeat transmembrane protein kinase</fullName>
    </submittedName>
</protein>
<dbReference type="Gene3D" id="3.30.200.20">
    <property type="entry name" value="Phosphorylase Kinase, domain 1"/>
    <property type="match status" value="1"/>
</dbReference>
<comment type="subcellular location">
    <subcellularLocation>
        <location evidence="1">Membrane</location>
        <topology evidence="1">Single-pass membrane protein</topology>
    </subcellularLocation>
    <subcellularLocation>
        <location evidence="2">Secreted</location>
        <location evidence="2">Cell wall</location>
    </subcellularLocation>
</comment>
<keyword evidence="15" id="KW-0325">Glycoprotein</keyword>
<dbReference type="Gene3D" id="1.10.510.10">
    <property type="entry name" value="Transferase(Phosphotransferase) domain 1"/>
    <property type="match status" value="1"/>
</dbReference>
<evidence type="ECO:0000256" key="8">
    <source>
        <dbReference type="ARBA" id="ARBA00022729"/>
    </source>
</evidence>
<keyword evidence="5" id="KW-0433">Leucine-rich repeat</keyword>
<keyword evidence="13 18" id="KW-1133">Transmembrane helix</keyword>
<feature type="chain" id="PRO_5029501573" evidence="19">
    <location>
        <begin position="37"/>
        <end position="956"/>
    </location>
</feature>
<organism evidence="21 22">
    <name type="scientific">Tripterygium wilfordii</name>
    <name type="common">Thunder God vine</name>
    <dbReference type="NCBI Taxonomy" id="458696"/>
    <lineage>
        <taxon>Eukaryota</taxon>
        <taxon>Viridiplantae</taxon>
        <taxon>Streptophyta</taxon>
        <taxon>Embryophyta</taxon>
        <taxon>Tracheophyta</taxon>
        <taxon>Spermatophyta</taxon>
        <taxon>Magnoliopsida</taxon>
        <taxon>eudicotyledons</taxon>
        <taxon>Gunneridae</taxon>
        <taxon>Pentapetalae</taxon>
        <taxon>rosids</taxon>
        <taxon>fabids</taxon>
        <taxon>Celastrales</taxon>
        <taxon>Celastraceae</taxon>
        <taxon>Tripterygium</taxon>
    </lineage>
</organism>
<feature type="transmembrane region" description="Helical" evidence="18">
    <location>
        <begin position="722"/>
        <end position="742"/>
    </location>
</feature>
<dbReference type="FunCoup" id="A0A7J7CFC3">
    <property type="interactions" value="582"/>
</dbReference>
<evidence type="ECO:0000313" key="22">
    <source>
        <dbReference type="Proteomes" id="UP000593562"/>
    </source>
</evidence>
<evidence type="ECO:0000256" key="14">
    <source>
        <dbReference type="ARBA" id="ARBA00023136"/>
    </source>
</evidence>
<dbReference type="FunFam" id="3.30.200.20:FF:000511">
    <property type="entry name" value="Leucine-rich receptor-like protein kinase family protein"/>
    <property type="match status" value="1"/>
</dbReference>
<sequence length="956" mass="106300">MTILPLSFITMFKTHHLVLVTLLFLNWFSNFPPSLSTTVEETEALFDFKNQLQDPLNAFGSWKESESPCNFFGVLCDDNGNVIAISVVDKNITGEIPPSILVFKNLRILKLDGNHLFGVIPDLSSLKSSLRFLDLSLNRFSGPFPSWVGNLTGLTLLSMGQNYFEEGEIPESLGNLKNLTYLFLANCHLRGEIPDFIFDMESLGTLDLSRNNISGEFPKAIGRLKRLTKIELFVNKLTGEIPPELGSLSLLTDFDVSNNQMYGKLPEEIGSLQSLKVFEISNNNFSGEIPSGFGIMRHLDGFSIYKNSFSGEFPANFGRFSPLNSFDISENKFSGPFPKYLCTGRRLQYLLALSNNFSGELPDSYTECKSVERLRISNNRMSGAIPDGVWALPLAKIVDFKDNEFTGGISPDIGLSAKLNQLFLQNNRFSGKLPSELGSLKNLQALYLSHNDFSGEIPSEFGSLKQLTSLHLEENSLTGSMPPELGDCGRLVELNLASNSLTGKIPRTIVQMNSLNSLNLSRNNLTGLIPQKLETLKLSSIDLSDNQLSGRIPSELLRMGGESPFLGNKELCVDQNSNAQTNSTIDVCVGDHSQRRAYKDRLVLFSILASVLVVVLACLMLVSYKNFKHGETDMENDAEGTKGVDPKWKLASFHQFEIDEDELFHLEDDNLIGCGGTGKVYRLELKKNGGTVAVKKLWKGDKVKVLVSEMEILGKIRHRNILKLYACLLNGGSSFLVFEYMANGNLFQALRRRIKGGQPELDWYHRYKIALGAAEGISYLHHDCLPAIIHRDIKSSNILLDEYYEPKIADFGVAKLAEKSLGVSDNTFLAGTHGYIAPELAYTVKVTAKSDVYSFGVVLLELVTGRKPIEDEYGEGKDIVYWVLTRLNDRKNIIKVLDSAVVSESVEDDMIKVLKIAILCTTKLPTLRPSMRDVVKMLVDADPCTFKSPDNSYSKN</sequence>
<dbReference type="EMBL" id="JAAARO010000017">
    <property type="protein sequence ID" value="KAF5732790.1"/>
    <property type="molecule type" value="Genomic_DNA"/>
</dbReference>
<keyword evidence="9" id="KW-0677">Repeat</keyword>
<evidence type="ECO:0000256" key="15">
    <source>
        <dbReference type="ARBA" id="ARBA00023180"/>
    </source>
</evidence>
<dbReference type="Pfam" id="PF00560">
    <property type="entry name" value="LRR_1"/>
    <property type="match status" value="4"/>
</dbReference>
<dbReference type="GO" id="GO:0004672">
    <property type="term" value="F:protein kinase activity"/>
    <property type="evidence" value="ECO:0007669"/>
    <property type="project" value="InterPro"/>
</dbReference>
<dbReference type="FunFam" id="3.80.10.10:FF:000215">
    <property type="entry name" value="Receptor-like protein kinase HSL1"/>
    <property type="match status" value="1"/>
</dbReference>
<feature type="binding site" evidence="17">
    <location>
        <position position="696"/>
    </location>
    <ligand>
        <name>ATP</name>
        <dbReference type="ChEBI" id="CHEBI:30616"/>
    </ligand>
</feature>
<dbReference type="SUPFAM" id="SSF56112">
    <property type="entry name" value="Protein kinase-like (PK-like)"/>
    <property type="match status" value="1"/>
</dbReference>
<dbReference type="SUPFAM" id="SSF52047">
    <property type="entry name" value="RNI-like"/>
    <property type="match status" value="2"/>
</dbReference>
<dbReference type="OrthoDB" id="676979at2759"/>
<evidence type="ECO:0000256" key="17">
    <source>
        <dbReference type="PROSITE-ProRule" id="PRU10141"/>
    </source>
</evidence>
<evidence type="ECO:0000256" key="6">
    <source>
        <dbReference type="ARBA" id="ARBA00022679"/>
    </source>
</evidence>
<evidence type="ECO:0000256" key="1">
    <source>
        <dbReference type="ARBA" id="ARBA00004167"/>
    </source>
</evidence>
<dbReference type="InterPro" id="IPR017441">
    <property type="entry name" value="Protein_kinase_ATP_BS"/>
</dbReference>
<dbReference type="FunFam" id="3.80.10.10:FF:000221">
    <property type="entry name" value="Leucine-rich repeat receptor-like protein kinase PXL1"/>
    <property type="match status" value="1"/>
</dbReference>
<dbReference type="Proteomes" id="UP000593562">
    <property type="component" value="Unassembled WGS sequence"/>
</dbReference>
<keyword evidence="12 17" id="KW-0067">ATP-binding</keyword>
<dbReference type="AlphaFoldDB" id="A0A7J7CFC3"/>
<dbReference type="Pfam" id="PF23598">
    <property type="entry name" value="LRR_14"/>
    <property type="match status" value="1"/>
</dbReference>
<evidence type="ECO:0000256" key="19">
    <source>
        <dbReference type="SAM" id="SignalP"/>
    </source>
</evidence>
<dbReference type="PROSITE" id="PS00107">
    <property type="entry name" value="PROTEIN_KINASE_ATP"/>
    <property type="match status" value="1"/>
</dbReference>
<evidence type="ECO:0000256" key="11">
    <source>
        <dbReference type="ARBA" id="ARBA00022777"/>
    </source>
</evidence>
<dbReference type="FunFam" id="1.10.510.10:FF:000365">
    <property type="entry name" value="Leucine-rich repeat receptor-like serine/threonine-protein kinase At1g17230"/>
    <property type="match status" value="1"/>
</dbReference>
<comment type="similarity">
    <text evidence="16">Belongs to the polygalacturonase-inhibiting protein family.</text>
</comment>
<keyword evidence="6" id="KW-0808">Transferase</keyword>
<dbReference type="GO" id="GO:0033612">
    <property type="term" value="F:receptor serine/threonine kinase binding"/>
    <property type="evidence" value="ECO:0007669"/>
    <property type="project" value="TreeGrafter"/>
</dbReference>
<dbReference type="InterPro" id="IPR050647">
    <property type="entry name" value="Plant_LRR-RLKs"/>
</dbReference>
<dbReference type="GO" id="GO:0005524">
    <property type="term" value="F:ATP binding"/>
    <property type="evidence" value="ECO:0007669"/>
    <property type="project" value="UniProtKB-UniRule"/>
</dbReference>
<feature type="domain" description="Protein kinase" evidence="20">
    <location>
        <begin position="666"/>
        <end position="945"/>
    </location>
</feature>
<dbReference type="SMART" id="SM00369">
    <property type="entry name" value="LRR_TYP"/>
    <property type="match status" value="6"/>
</dbReference>
<dbReference type="InterPro" id="IPR013210">
    <property type="entry name" value="LRR_N_plant-typ"/>
</dbReference>
<keyword evidence="22" id="KW-1185">Reference proteome</keyword>
<evidence type="ECO:0000256" key="18">
    <source>
        <dbReference type="SAM" id="Phobius"/>
    </source>
</evidence>
<dbReference type="PROSITE" id="PS00108">
    <property type="entry name" value="PROTEIN_KINASE_ST"/>
    <property type="match status" value="1"/>
</dbReference>
<keyword evidence="11 21" id="KW-0418">Kinase</keyword>